<keyword evidence="2" id="KW-0503">Monooxygenase</keyword>
<dbReference type="PROSITE" id="PS00086">
    <property type="entry name" value="CYTOCHROME_P450"/>
    <property type="match status" value="1"/>
</dbReference>
<dbReference type="PANTHER" id="PTHR46696">
    <property type="entry name" value="P450, PUTATIVE (EUROFUNG)-RELATED"/>
    <property type="match status" value="1"/>
</dbReference>
<name>A0ABW5W3W9_9PSEU</name>
<dbReference type="Gene3D" id="1.10.630.10">
    <property type="entry name" value="Cytochrome P450"/>
    <property type="match status" value="1"/>
</dbReference>
<dbReference type="InterPro" id="IPR017972">
    <property type="entry name" value="Cyt_P450_CS"/>
</dbReference>
<gene>
    <name evidence="3" type="ORF">ACFS2C_02560</name>
</gene>
<evidence type="ECO:0000256" key="1">
    <source>
        <dbReference type="ARBA" id="ARBA00010617"/>
    </source>
</evidence>
<dbReference type="PRINTS" id="PR00359">
    <property type="entry name" value="BP450"/>
</dbReference>
<dbReference type="EMBL" id="JBHUOF010000003">
    <property type="protein sequence ID" value="MFD2798271.1"/>
    <property type="molecule type" value="Genomic_DNA"/>
</dbReference>
<protein>
    <submittedName>
        <fullName evidence="3">Cytochrome P450</fullName>
    </submittedName>
</protein>
<dbReference type="Proteomes" id="UP001597478">
    <property type="component" value="Unassembled WGS sequence"/>
</dbReference>
<comment type="caution">
    <text evidence="3">The sequence shown here is derived from an EMBL/GenBank/DDBJ whole genome shotgun (WGS) entry which is preliminary data.</text>
</comment>
<dbReference type="RefSeq" id="WP_377383712.1">
    <property type="nucleotide sequence ID" value="NZ_JBHSAN010000001.1"/>
</dbReference>
<keyword evidence="2" id="KW-0408">Iron</keyword>
<accession>A0ABW5W3W9</accession>
<sequence length="437" mass="48816">MTDAPTITPVDEVPAGSRFSRLLALEPGEVRCPFGAYAELRETGPVVWSERLNAFVVSRYEDIRDILRDPVTFSSAHASGSSSVTSLAQRVMDNPDFPDDVRRQAARRLRLSQSPVLLNADPPVHKRHRGLVSHAFTPRRVNQMEPMFQRITDELIDAFAGKGRAELISEFALPLPMTVIAGILGVPPRMMRTFKKWSGAFTRGVGALELPHEEICELFRSVGEFYDYFGEQLDIRRTEPADDLLTDLLEARLDGEQPLTQDEILQMLVQFLIGGNETTTNLIAGVMTHLLRDAALLERVTADPELIPNLVEECLRLEAPTQGMFRTTTTDTEIGGRAIPENSMVFLLYASGNRDVREFADPDTVELTESRKHHLAFGRGEHVCIGANLARRETIVAVRTLLGRLHDIAPAVDLDQLQYHPTFILRGPKELRITFSG</sequence>
<dbReference type="Pfam" id="PF00067">
    <property type="entry name" value="p450"/>
    <property type="match status" value="1"/>
</dbReference>
<keyword evidence="2" id="KW-0479">Metal-binding</keyword>
<dbReference type="SUPFAM" id="SSF48264">
    <property type="entry name" value="Cytochrome P450"/>
    <property type="match status" value="1"/>
</dbReference>
<dbReference type="InterPro" id="IPR036396">
    <property type="entry name" value="Cyt_P450_sf"/>
</dbReference>
<proteinExistence type="inferred from homology"/>
<evidence type="ECO:0000313" key="3">
    <source>
        <dbReference type="EMBL" id="MFD2798271.1"/>
    </source>
</evidence>
<organism evidence="3 4">
    <name type="scientific">Prauserella oleivorans</name>
    <dbReference type="NCBI Taxonomy" id="1478153"/>
    <lineage>
        <taxon>Bacteria</taxon>
        <taxon>Bacillati</taxon>
        <taxon>Actinomycetota</taxon>
        <taxon>Actinomycetes</taxon>
        <taxon>Pseudonocardiales</taxon>
        <taxon>Pseudonocardiaceae</taxon>
        <taxon>Prauserella</taxon>
    </lineage>
</organism>
<keyword evidence="4" id="KW-1185">Reference proteome</keyword>
<comment type="similarity">
    <text evidence="1 2">Belongs to the cytochrome P450 family.</text>
</comment>
<evidence type="ECO:0000256" key="2">
    <source>
        <dbReference type="RuleBase" id="RU000461"/>
    </source>
</evidence>
<dbReference type="PANTHER" id="PTHR46696:SF3">
    <property type="entry name" value="PULCHERRIMINIC ACID SYNTHASE"/>
    <property type="match status" value="1"/>
</dbReference>
<reference evidence="4" key="1">
    <citation type="journal article" date="2019" name="Int. J. Syst. Evol. Microbiol.">
        <title>The Global Catalogue of Microorganisms (GCM) 10K type strain sequencing project: providing services to taxonomists for standard genome sequencing and annotation.</title>
        <authorList>
            <consortium name="The Broad Institute Genomics Platform"/>
            <consortium name="The Broad Institute Genome Sequencing Center for Infectious Disease"/>
            <person name="Wu L."/>
            <person name="Ma J."/>
        </authorList>
    </citation>
    <scope>NUCLEOTIDE SEQUENCE [LARGE SCALE GENOMIC DNA]</scope>
    <source>
        <strain evidence="4">IBRC-M 10906</strain>
    </source>
</reference>
<evidence type="ECO:0000313" key="4">
    <source>
        <dbReference type="Proteomes" id="UP001597478"/>
    </source>
</evidence>
<keyword evidence="2" id="KW-0560">Oxidoreductase</keyword>
<keyword evidence="2" id="KW-0349">Heme</keyword>
<dbReference type="InterPro" id="IPR002397">
    <property type="entry name" value="Cyt_P450_B"/>
</dbReference>
<dbReference type="InterPro" id="IPR001128">
    <property type="entry name" value="Cyt_P450"/>
</dbReference>